<evidence type="ECO:0000313" key="2">
    <source>
        <dbReference type="Proteomes" id="UP000820977"/>
    </source>
</evidence>
<evidence type="ECO:0000313" key="1">
    <source>
        <dbReference type="EMBL" id="NPE24294.1"/>
    </source>
</evidence>
<dbReference type="Pfam" id="PF14014">
    <property type="entry name" value="DUF4230"/>
    <property type="match status" value="1"/>
</dbReference>
<dbReference type="InterPro" id="IPR025324">
    <property type="entry name" value="DUF4230"/>
</dbReference>
<gene>
    <name evidence="1" type="ORF">HPS54_01955</name>
</gene>
<organism evidence="1 2">
    <name type="scientific">Xylanibacter caecicola</name>
    <dbReference type="NCBI Taxonomy" id="2736294"/>
    <lineage>
        <taxon>Bacteria</taxon>
        <taxon>Pseudomonadati</taxon>
        <taxon>Bacteroidota</taxon>
        <taxon>Bacteroidia</taxon>
        <taxon>Bacteroidales</taxon>
        <taxon>Prevotellaceae</taxon>
        <taxon>Xylanibacter</taxon>
    </lineage>
</organism>
<comment type="caution">
    <text evidence="1">The sequence shown here is derived from an EMBL/GenBank/DDBJ whole genome shotgun (WGS) entry which is preliminary data.</text>
</comment>
<accession>A0ABX2AYI1</accession>
<dbReference type="Proteomes" id="UP000820977">
    <property type="component" value="Unassembled WGS sequence"/>
</dbReference>
<proteinExistence type="predicted"/>
<keyword evidence="2" id="KW-1185">Reference proteome</keyword>
<protein>
    <submittedName>
        <fullName evidence="1">DUF4230 domain-containing protein</fullName>
    </submittedName>
</protein>
<dbReference type="RefSeq" id="WP_172343797.1">
    <property type="nucleotide sequence ID" value="NZ_CASYYZ010000007.1"/>
</dbReference>
<dbReference type="EMBL" id="JABKKJ010000002">
    <property type="protein sequence ID" value="NPE24294.1"/>
    <property type="molecule type" value="Genomic_DNA"/>
</dbReference>
<name>A0ABX2AYI1_9BACT</name>
<sequence>MKHILIYMAMCLTALYACSGKRTGAGKDIPADTIPMMLTVIKNCSKLYTAEYHIHKIVTHNDTRKLSGTFLQQQFDITLPLGERKIAIPMDATLKAYVDFSDFSEKNIRRKGDKIEIILPDPKVELTSSRINHKEIKKQVPLLRGAFSDAEMASYEQQGRASIIASIPQTGIIDMAQKSAARILIPMIEQMGFKEENITVTFRKKFSLEDIPQILINNGIENGKE</sequence>
<reference evidence="1 2" key="1">
    <citation type="submission" date="2020-05" db="EMBL/GenBank/DDBJ databases">
        <title>Distinct polysaccharide utilization as determinants for interspecies competition between intestinal Prevotella spp.</title>
        <authorList>
            <person name="Galvez E.J.C."/>
            <person name="Iljazovic A."/>
            <person name="Strowig T."/>
        </authorList>
    </citation>
    <scope>NUCLEOTIDE SEQUENCE [LARGE SCALE GENOMIC DNA]</scope>
    <source>
        <strain evidence="1 2">PCHR</strain>
    </source>
</reference>
<dbReference type="PROSITE" id="PS51257">
    <property type="entry name" value="PROKAR_LIPOPROTEIN"/>
    <property type="match status" value="1"/>
</dbReference>